<dbReference type="EMBL" id="CASHTH010004082">
    <property type="protein sequence ID" value="CAI8053274.1"/>
    <property type="molecule type" value="Genomic_DNA"/>
</dbReference>
<evidence type="ECO:0000256" key="1">
    <source>
        <dbReference type="SAM" id="MobiDB-lite"/>
    </source>
</evidence>
<feature type="compositionally biased region" description="Basic and acidic residues" evidence="1">
    <location>
        <begin position="69"/>
        <end position="84"/>
    </location>
</feature>
<keyword evidence="3" id="KW-1185">Reference proteome</keyword>
<evidence type="ECO:0000313" key="2">
    <source>
        <dbReference type="EMBL" id="CAI8053274.1"/>
    </source>
</evidence>
<evidence type="ECO:0000313" key="3">
    <source>
        <dbReference type="Proteomes" id="UP001174909"/>
    </source>
</evidence>
<protein>
    <submittedName>
        <fullName evidence="2">Uncharacterized protein</fullName>
    </submittedName>
</protein>
<dbReference type="AlphaFoldDB" id="A0AA35XDC9"/>
<name>A0AA35XDC9_GEOBA</name>
<proteinExistence type="predicted"/>
<dbReference type="Proteomes" id="UP001174909">
    <property type="component" value="Unassembled WGS sequence"/>
</dbReference>
<reference evidence="2" key="1">
    <citation type="submission" date="2023-03" db="EMBL/GenBank/DDBJ databases">
        <authorList>
            <person name="Steffen K."/>
            <person name="Cardenas P."/>
        </authorList>
    </citation>
    <scope>NUCLEOTIDE SEQUENCE</scope>
</reference>
<organism evidence="2 3">
    <name type="scientific">Geodia barretti</name>
    <name type="common">Barrett's horny sponge</name>
    <dbReference type="NCBI Taxonomy" id="519541"/>
    <lineage>
        <taxon>Eukaryota</taxon>
        <taxon>Metazoa</taxon>
        <taxon>Porifera</taxon>
        <taxon>Demospongiae</taxon>
        <taxon>Heteroscleromorpha</taxon>
        <taxon>Tetractinellida</taxon>
        <taxon>Astrophorina</taxon>
        <taxon>Geodiidae</taxon>
        <taxon>Geodia</taxon>
    </lineage>
</organism>
<accession>A0AA35XDC9</accession>
<comment type="caution">
    <text evidence="2">The sequence shown here is derived from an EMBL/GenBank/DDBJ whole genome shotgun (WGS) entry which is preliminary data.</text>
</comment>
<gene>
    <name evidence="2" type="ORF">GBAR_LOCUS29136</name>
</gene>
<feature type="region of interest" description="Disordered" evidence="1">
    <location>
        <begin position="69"/>
        <end position="90"/>
    </location>
</feature>
<sequence>MPWFLLSWVKDAVFALALLLAVCVAAREGLAGLARRSLTLLRLVPGVQSLIRGLVRGEVRRFLRQLEKEKGRGGEREGGREKKTMQLPEKGLSKEELIQELKKRKRVETDPHAGREICTHTWTQGRGRVRRRGRKRHWTAFDWRP</sequence>